<name>A0A1I6AC45_9BACI</name>
<keyword evidence="3" id="KW-1185">Reference proteome</keyword>
<dbReference type="InterPro" id="IPR025143">
    <property type="entry name" value="DUF4083"/>
</dbReference>
<gene>
    <name evidence="2" type="ORF">SAMN02745910_02599</name>
</gene>
<dbReference type="GeneID" id="93711244"/>
<comment type="caution">
    <text evidence="2">The sequence shown here is derived from an EMBL/GenBank/DDBJ whole genome shotgun (WGS) entry which is preliminary data.</text>
</comment>
<dbReference type="Pfam" id="PF13314">
    <property type="entry name" value="DUF4083"/>
    <property type="match status" value="1"/>
</dbReference>
<sequence>MGSFAIGDAIYQLLMLILLLAIVGFIFMFTLKTIKQQKKKQQHLARLEQKIDQLTEKIDRKR</sequence>
<dbReference type="Proteomes" id="UP000182762">
    <property type="component" value="Unassembled WGS sequence"/>
</dbReference>
<keyword evidence="1" id="KW-0472">Membrane</keyword>
<keyword evidence="1" id="KW-0812">Transmembrane</keyword>
<feature type="transmembrane region" description="Helical" evidence="1">
    <location>
        <begin position="12"/>
        <end position="31"/>
    </location>
</feature>
<evidence type="ECO:0000313" key="2">
    <source>
        <dbReference type="EMBL" id="SFQ66193.1"/>
    </source>
</evidence>
<keyword evidence="1" id="KW-1133">Transmembrane helix</keyword>
<evidence type="ECO:0000256" key="1">
    <source>
        <dbReference type="SAM" id="Phobius"/>
    </source>
</evidence>
<dbReference type="EMBL" id="FOXX01000006">
    <property type="protein sequence ID" value="SFQ66193.1"/>
    <property type="molecule type" value="Genomic_DNA"/>
</dbReference>
<evidence type="ECO:0000313" key="3">
    <source>
        <dbReference type="Proteomes" id="UP000182762"/>
    </source>
</evidence>
<reference evidence="2 3" key="1">
    <citation type="submission" date="2016-10" db="EMBL/GenBank/DDBJ databases">
        <authorList>
            <person name="Varghese N."/>
            <person name="Submissions S."/>
        </authorList>
    </citation>
    <scope>NUCLEOTIDE SEQUENCE [LARGE SCALE GENOMIC DNA]</scope>
    <source>
        <strain evidence="2 3">DSM 13796</strain>
    </source>
</reference>
<accession>A0A1I6AC45</accession>
<protein>
    <recommendedName>
        <fullName evidence="4">DUF4083 domain-containing protein</fullName>
    </recommendedName>
</protein>
<proteinExistence type="predicted"/>
<evidence type="ECO:0008006" key="4">
    <source>
        <dbReference type="Google" id="ProtNLM"/>
    </source>
</evidence>
<organism evidence="2 3">
    <name type="scientific">Priestia endophytica DSM 13796</name>
    <dbReference type="NCBI Taxonomy" id="1121089"/>
    <lineage>
        <taxon>Bacteria</taxon>
        <taxon>Bacillati</taxon>
        <taxon>Bacillota</taxon>
        <taxon>Bacilli</taxon>
        <taxon>Bacillales</taxon>
        <taxon>Bacillaceae</taxon>
        <taxon>Priestia</taxon>
    </lineage>
</organism>
<dbReference type="RefSeq" id="WP_061805299.1">
    <property type="nucleotide sequence ID" value="NZ_FOXX01000006.1"/>
</dbReference>